<dbReference type="Proteomes" id="UP000265703">
    <property type="component" value="Unassembled WGS sequence"/>
</dbReference>
<protein>
    <submittedName>
        <fullName evidence="1">Uncharacterized protein</fullName>
    </submittedName>
</protein>
<evidence type="ECO:0000313" key="2">
    <source>
        <dbReference type="Proteomes" id="UP000265703"/>
    </source>
</evidence>
<sequence>MNHNFSNPNDIGFDMTGFFYNYSNGFQQQLTDDNNQFYCNTTLTPLPVMINNDIFQAPLVNAFNTVNATSLQDSSYTPQYVNCNTNGLSHPVNSSNMSLNSPQSQVNQCDVFRNSWI</sequence>
<proteinExistence type="predicted"/>
<dbReference type="EMBL" id="QKYT01000107">
    <property type="protein sequence ID" value="RIA93305.1"/>
    <property type="molecule type" value="Genomic_DNA"/>
</dbReference>
<keyword evidence="2" id="KW-1185">Reference proteome</keyword>
<accession>A0A397TA71</accession>
<evidence type="ECO:0000313" key="1">
    <source>
        <dbReference type="EMBL" id="RIA93305.1"/>
    </source>
</evidence>
<comment type="caution">
    <text evidence="1">The sequence shown here is derived from an EMBL/GenBank/DDBJ whole genome shotgun (WGS) entry which is preliminary data.</text>
</comment>
<dbReference type="AlphaFoldDB" id="A0A397TA71"/>
<organism evidence="1 2">
    <name type="scientific">Glomus cerebriforme</name>
    <dbReference type="NCBI Taxonomy" id="658196"/>
    <lineage>
        <taxon>Eukaryota</taxon>
        <taxon>Fungi</taxon>
        <taxon>Fungi incertae sedis</taxon>
        <taxon>Mucoromycota</taxon>
        <taxon>Glomeromycotina</taxon>
        <taxon>Glomeromycetes</taxon>
        <taxon>Glomerales</taxon>
        <taxon>Glomeraceae</taxon>
        <taxon>Glomus</taxon>
    </lineage>
</organism>
<gene>
    <name evidence="1" type="ORF">C1645_762752</name>
</gene>
<name>A0A397TA71_9GLOM</name>
<reference evidence="1 2" key="1">
    <citation type="submission" date="2018-06" db="EMBL/GenBank/DDBJ databases">
        <title>Comparative genomics reveals the genomic features of Rhizophagus irregularis, R. cerebriforme, R. diaphanum and Gigaspora rosea, and their symbiotic lifestyle signature.</title>
        <authorList>
            <person name="Morin E."/>
            <person name="San Clemente H."/>
            <person name="Chen E.C.H."/>
            <person name="De La Providencia I."/>
            <person name="Hainaut M."/>
            <person name="Kuo A."/>
            <person name="Kohler A."/>
            <person name="Murat C."/>
            <person name="Tang N."/>
            <person name="Roy S."/>
            <person name="Loubradou J."/>
            <person name="Henrissat B."/>
            <person name="Grigoriev I.V."/>
            <person name="Corradi N."/>
            <person name="Roux C."/>
            <person name="Martin F.M."/>
        </authorList>
    </citation>
    <scope>NUCLEOTIDE SEQUENCE [LARGE SCALE GENOMIC DNA]</scope>
    <source>
        <strain evidence="1 2">DAOM 227022</strain>
    </source>
</reference>